<dbReference type="EMBL" id="NJHN03000062">
    <property type="protein sequence ID" value="KAH9418660.1"/>
    <property type="molecule type" value="Genomic_DNA"/>
</dbReference>
<reference evidence="1 2" key="1">
    <citation type="journal article" date="2018" name="J. Allergy Clin. Immunol.">
        <title>High-quality assembly of Dermatophagoides pteronyssinus genome and transcriptome reveals a wide range of novel allergens.</title>
        <authorList>
            <person name="Liu X.Y."/>
            <person name="Yang K.Y."/>
            <person name="Wang M.Q."/>
            <person name="Kwok J.S."/>
            <person name="Zeng X."/>
            <person name="Yang Z."/>
            <person name="Xiao X.J."/>
            <person name="Lau C.P."/>
            <person name="Li Y."/>
            <person name="Huang Z.M."/>
            <person name="Ba J.G."/>
            <person name="Yim A.K."/>
            <person name="Ouyang C.Y."/>
            <person name="Ngai S.M."/>
            <person name="Chan T.F."/>
            <person name="Leung E.L."/>
            <person name="Liu L."/>
            <person name="Liu Z.G."/>
            <person name="Tsui S.K."/>
        </authorList>
    </citation>
    <scope>NUCLEOTIDE SEQUENCE [LARGE SCALE GENOMIC DNA]</scope>
    <source>
        <strain evidence="1">Derp</strain>
    </source>
</reference>
<accession>A0ABQ8J8F6</accession>
<evidence type="ECO:0000313" key="2">
    <source>
        <dbReference type="Proteomes" id="UP000887458"/>
    </source>
</evidence>
<name>A0ABQ8J8F6_DERPT</name>
<keyword evidence="2" id="KW-1185">Reference proteome</keyword>
<proteinExistence type="predicted"/>
<organism evidence="1 2">
    <name type="scientific">Dermatophagoides pteronyssinus</name>
    <name type="common">European house dust mite</name>
    <dbReference type="NCBI Taxonomy" id="6956"/>
    <lineage>
        <taxon>Eukaryota</taxon>
        <taxon>Metazoa</taxon>
        <taxon>Ecdysozoa</taxon>
        <taxon>Arthropoda</taxon>
        <taxon>Chelicerata</taxon>
        <taxon>Arachnida</taxon>
        <taxon>Acari</taxon>
        <taxon>Acariformes</taxon>
        <taxon>Sarcoptiformes</taxon>
        <taxon>Astigmata</taxon>
        <taxon>Psoroptidia</taxon>
        <taxon>Analgoidea</taxon>
        <taxon>Pyroglyphidae</taxon>
        <taxon>Dermatophagoidinae</taxon>
        <taxon>Dermatophagoides</taxon>
    </lineage>
</organism>
<protein>
    <submittedName>
        <fullName evidence="1">Uncharacterized protein</fullName>
    </submittedName>
</protein>
<comment type="caution">
    <text evidence="1">The sequence shown here is derived from an EMBL/GenBank/DDBJ whole genome shotgun (WGS) entry which is preliminary data.</text>
</comment>
<gene>
    <name evidence="1" type="ORF">DERP_003986</name>
</gene>
<sequence>MSSWSTGFTTKVEIAQPQPSSGSIKEIKRSALLSVSIFFNLVPGTV</sequence>
<dbReference type="Proteomes" id="UP000887458">
    <property type="component" value="Unassembled WGS sequence"/>
</dbReference>
<evidence type="ECO:0000313" key="1">
    <source>
        <dbReference type="EMBL" id="KAH9418660.1"/>
    </source>
</evidence>
<reference evidence="1 2" key="2">
    <citation type="journal article" date="2022" name="Mol. Biol. Evol.">
        <title>Comparative Genomics Reveals Insights into the Divergent Evolution of Astigmatic Mites and Household Pest Adaptations.</title>
        <authorList>
            <person name="Xiong Q."/>
            <person name="Wan A.T."/>
            <person name="Liu X."/>
            <person name="Fung C.S."/>
            <person name="Xiao X."/>
            <person name="Malainual N."/>
            <person name="Hou J."/>
            <person name="Wang L."/>
            <person name="Wang M."/>
            <person name="Yang K.Y."/>
            <person name="Cui Y."/>
            <person name="Leung E.L."/>
            <person name="Nong W."/>
            <person name="Shin S.K."/>
            <person name="Au S.W."/>
            <person name="Jeong K.Y."/>
            <person name="Chew F.T."/>
            <person name="Hui J.H."/>
            <person name="Leung T.F."/>
            <person name="Tungtrongchitr A."/>
            <person name="Zhong N."/>
            <person name="Liu Z."/>
            <person name="Tsui S.K."/>
        </authorList>
    </citation>
    <scope>NUCLEOTIDE SEQUENCE [LARGE SCALE GENOMIC DNA]</scope>
    <source>
        <strain evidence="1">Derp</strain>
    </source>
</reference>